<evidence type="ECO:0000256" key="2">
    <source>
        <dbReference type="SAM" id="SignalP"/>
    </source>
</evidence>
<dbReference type="Proteomes" id="UP001107558">
    <property type="component" value="Chromosome 1"/>
</dbReference>
<organism evidence="3 4">
    <name type="scientific">Polypedilum vanderplanki</name>
    <name type="common">Sleeping chironomid midge</name>
    <dbReference type="NCBI Taxonomy" id="319348"/>
    <lineage>
        <taxon>Eukaryota</taxon>
        <taxon>Metazoa</taxon>
        <taxon>Ecdysozoa</taxon>
        <taxon>Arthropoda</taxon>
        <taxon>Hexapoda</taxon>
        <taxon>Insecta</taxon>
        <taxon>Pterygota</taxon>
        <taxon>Neoptera</taxon>
        <taxon>Endopterygota</taxon>
        <taxon>Diptera</taxon>
        <taxon>Nematocera</taxon>
        <taxon>Chironomoidea</taxon>
        <taxon>Chironomidae</taxon>
        <taxon>Chironominae</taxon>
        <taxon>Polypedilum</taxon>
        <taxon>Polypedilum</taxon>
    </lineage>
</organism>
<name>A0A9J6CCX4_POLVA</name>
<sequence>MKFFVFLAFLIFLNVAEPFALDCDFFETWFDTNLIYGCWSTILRTPSTNTVTSITGVHVIGKSNCDVTYLDIRGNFELPFFPKGIASFFPNVVHLLIGESMIPALYGDELNNFPHLERFLFAANRPLTTIPSRLFEKTPKVTSITIYFTNLQRVGHNLFKPLNISQLQYLILDDNLCVNRRASTQTEIRQLIGDLQELCPYPDENLQLQITSDSIVCRDEKIIIDGLQEELLDKNVRIGFLENELQKMIIKNDELKTKLYE</sequence>
<dbReference type="EMBL" id="JADBJN010000001">
    <property type="protein sequence ID" value="KAG5679956.1"/>
    <property type="molecule type" value="Genomic_DNA"/>
</dbReference>
<dbReference type="Gene3D" id="3.80.10.10">
    <property type="entry name" value="Ribonuclease Inhibitor"/>
    <property type="match status" value="1"/>
</dbReference>
<protein>
    <submittedName>
        <fullName evidence="3">Uncharacterized protein</fullName>
    </submittedName>
</protein>
<feature type="chain" id="PRO_5039948148" evidence="2">
    <location>
        <begin position="19"/>
        <end position="261"/>
    </location>
</feature>
<keyword evidence="1" id="KW-0175">Coiled coil</keyword>
<evidence type="ECO:0000313" key="4">
    <source>
        <dbReference type="Proteomes" id="UP001107558"/>
    </source>
</evidence>
<keyword evidence="2" id="KW-0732">Signal</keyword>
<feature type="signal peptide" evidence="2">
    <location>
        <begin position="1"/>
        <end position="18"/>
    </location>
</feature>
<dbReference type="InterPro" id="IPR032675">
    <property type="entry name" value="LRR_dom_sf"/>
</dbReference>
<keyword evidence="4" id="KW-1185">Reference proteome</keyword>
<feature type="coiled-coil region" evidence="1">
    <location>
        <begin position="224"/>
        <end position="258"/>
    </location>
</feature>
<reference evidence="3" key="1">
    <citation type="submission" date="2021-03" db="EMBL/GenBank/DDBJ databases">
        <title>Chromosome level genome of the anhydrobiotic midge Polypedilum vanderplanki.</title>
        <authorList>
            <person name="Yoshida Y."/>
            <person name="Kikawada T."/>
            <person name="Gusev O."/>
        </authorList>
    </citation>
    <scope>NUCLEOTIDE SEQUENCE</scope>
    <source>
        <strain evidence="3">NIAS01</strain>
        <tissue evidence="3">Whole body or cell culture</tissue>
    </source>
</reference>
<dbReference type="SUPFAM" id="SSF52058">
    <property type="entry name" value="L domain-like"/>
    <property type="match status" value="1"/>
</dbReference>
<accession>A0A9J6CCX4</accession>
<evidence type="ECO:0000313" key="3">
    <source>
        <dbReference type="EMBL" id="KAG5679956.1"/>
    </source>
</evidence>
<dbReference type="OrthoDB" id="7779401at2759"/>
<comment type="caution">
    <text evidence="3">The sequence shown here is derived from an EMBL/GenBank/DDBJ whole genome shotgun (WGS) entry which is preliminary data.</text>
</comment>
<gene>
    <name evidence="3" type="ORF">PVAND_009491</name>
</gene>
<proteinExistence type="predicted"/>
<dbReference type="AlphaFoldDB" id="A0A9J6CCX4"/>
<evidence type="ECO:0000256" key="1">
    <source>
        <dbReference type="SAM" id="Coils"/>
    </source>
</evidence>